<dbReference type="SUPFAM" id="SSF51395">
    <property type="entry name" value="FMN-linked oxidoreductases"/>
    <property type="match status" value="1"/>
</dbReference>
<accession>A0A9D1DI04</accession>
<evidence type="ECO:0000313" key="1">
    <source>
        <dbReference type="EMBL" id="HIR50959.1"/>
    </source>
</evidence>
<reference evidence="1" key="1">
    <citation type="submission" date="2020-10" db="EMBL/GenBank/DDBJ databases">
        <authorList>
            <person name="Gilroy R."/>
        </authorList>
    </citation>
    <scope>NUCLEOTIDE SEQUENCE</scope>
    <source>
        <strain evidence="1">ChiBcec15-4380</strain>
    </source>
</reference>
<dbReference type="Gene3D" id="3.20.20.70">
    <property type="entry name" value="Aldolase class I"/>
    <property type="match status" value="1"/>
</dbReference>
<proteinExistence type="predicted"/>
<evidence type="ECO:0000313" key="2">
    <source>
        <dbReference type="Proteomes" id="UP000824239"/>
    </source>
</evidence>
<organism evidence="1 2">
    <name type="scientific">Candidatus Avoscillospira avicola</name>
    <dbReference type="NCBI Taxonomy" id="2840706"/>
    <lineage>
        <taxon>Bacteria</taxon>
        <taxon>Bacillati</taxon>
        <taxon>Bacillota</taxon>
        <taxon>Clostridia</taxon>
        <taxon>Eubacteriales</taxon>
        <taxon>Oscillospiraceae</taxon>
        <taxon>Oscillospiraceae incertae sedis</taxon>
        <taxon>Candidatus Avoscillospira</taxon>
    </lineage>
</organism>
<sequence>MKRIPTPIEGVYRKSALKVPEAIYRCSGIMVFGKRIKSLVFSTDLAVIKNVNADAIIAVYPFTPQPVITQALLTAADVPVFVGVGGGLTKGNRMAHMAAFAEMQGAMGVVANHPTSLEHLRTVSRTVDIPLISTVVRADTDFAARVEAGVSIFNVSAAAETPAIVAEIRALYPDMPIIATGGPTDESITATIEAGANAITWTPPSCAEIFRGIMERYRQGLPYEEDG</sequence>
<dbReference type="InterPro" id="IPR013785">
    <property type="entry name" value="Aldolase_TIM"/>
</dbReference>
<reference evidence="1" key="2">
    <citation type="journal article" date="2021" name="PeerJ">
        <title>Extensive microbial diversity within the chicken gut microbiome revealed by metagenomics and culture.</title>
        <authorList>
            <person name="Gilroy R."/>
            <person name="Ravi A."/>
            <person name="Getino M."/>
            <person name="Pursley I."/>
            <person name="Horton D.L."/>
            <person name="Alikhan N.F."/>
            <person name="Baker D."/>
            <person name="Gharbi K."/>
            <person name="Hall N."/>
            <person name="Watson M."/>
            <person name="Adriaenssens E.M."/>
            <person name="Foster-Nyarko E."/>
            <person name="Jarju S."/>
            <person name="Secka A."/>
            <person name="Antonio M."/>
            <person name="Oren A."/>
            <person name="Chaudhuri R.R."/>
            <person name="La Ragione R."/>
            <person name="Hildebrand F."/>
            <person name="Pallen M.J."/>
        </authorList>
    </citation>
    <scope>NUCLEOTIDE SEQUENCE</scope>
    <source>
        <strain evidence="1">ChiBcec15-4380</strain>
    </source>
</reference>
<dbReference type="GO" id="GO:0016787">
    <property type="term" value="F:hydrolase activity"/>
    <property type="evidence" value="ECO:0007669"/>
    <property type="project" value="UniProtKB-KW"/>
</dbReference>
<dbReference type="Proteomes" id="UP000824239">
    <property type="component" value="Unassembled WGS sequence"/>
</dbReference>
<protein>
    <submittedName>
        <fullName evidence="1">Hydrolase</fullName>
    </submittedName>
</protein>
<dbReference type="EMBL" id="DVHE01000055">
    <property type="protein sequence ID" value="HIR50959.1"/>
    <property type="molecule type" value="Genomic_DNA"/>
</dbReference>
<name>A0A9D1DI04_9FIRM</name>
<dbReference type="AlphaFoldDB" id="A0A9D1DI04"/>
<gene>
    <name evidence="1" type="ORF">IAA53_06715</name>
</gene>
<comment type="caution">
    <text evidence="1">The sequence shown here is derived from an EMBL/GenBank/DDBJ whole genome shotgun (WGS) entry which is preliminary data.</text>
</comment>
<keyword evidence="1" id="KW-0378">Hydrolase</keyword>